<organism evidence="2 3">
    <name type="scientific">Micromonospora carbonacea</name>
    <dbReference type="NCBI Taxonomy" id="47853"/>
    <lineage>
        <taxon>Bacteria</taxon>
        <taxon>Bacillati</taxon>
        <taxon>Actinomycetota</taxon>
        <taxon>Actinomycetes</taxon>
        <taxon>Micromonosporales</taxon>
        <taxon>Micromonosporaceae</taxon>
        <taxon>Micromonospora</taxon>
    </lineage>
</organism>
<evidence type="ECO:0000313" key="2">
    <source>
        <dbReference type="EMBL" id="QLD24199.1"/>
    </source>
</evidence>
<feature type="compositionally biased region" description="Basic residues" evidence="1">
    <location>
        <begin position="16"/>
        <end position="28"/>
    </location>
</feature>
<dbReference type="EMBL" id="CP058322">
    <property type="protein sequence ID" value="QLD24199.1"/>
    <property type="molecule type" value="Genomic_DNA"/>
</dbReference>
<dbReference type="AlphaFoldDB" id="A0A7H8XIF8"/>
<name>A0A7H8XIF8_9ACTN</name>
<feature type="region of interest" description="Disordered" evidence="1">
    <location>
        <begin position="1"/>
        <end position="28"/>
    </location>
</feature>
<evidence type="ECO:0000313" key="3">
    <source>
        <dbReference type="Proteomes" id="UP000509335"/>
    </source>
</evidence>
<evidence type="ECO:0000256" key="1">
    <source>
        <dbReference type="SAM" id="MobiDB-lite"/>
    </source>
</evidence>
<proteinExistence type="predicted"/>
<sequence>MSRPERWWRPSTTRRPAARSRARIRQTHASREELDQAVELSMEVGVMEGRKQGERDAYMELARLLDDPDELFARISGRALAEQTDTFLLVAGALDQDPERFARLADALDEGDDAVTELLDEWGIGECDTDEEGDEA</sequence>
<reference evidence="2 3" key="1">
    <citation type="submission" date="2020-07" db="EMBL/GenBank/DDBJ databases">
        <title>A bifunctional nitrone conjugated secondary metabolite targeting the ribosome.</title>
        <authorList>
            <person name="Limbrick E.M."/>
            <person name="Graf M."/>
            <person name="Derewacz D.K."/>
            <person name="Nguyen F."/>
            <person name="Spraggins J.M."/>
            <person name="Wieland M."/>
            <person name="Ynigez-Gutierrez A.E."/>
            <person name="Reisman B.J."/>
            <person name="Zinshteyn B."/>
            <person name="McCulloch K."/>
            <person name="Iverson T.M."/>
            <person name="Green R."/>
            <person name="Wilson D.N."/>
            <person name="Bachmann B.O."/>
        </authorList>
    </citation>
    <scope>NUCLEOTIDE SEQUENCE [LARGE SCALE GENOMIC DNA]</scope>
    <source>
        <strain evidence="3">aurantiaca</strain>
    </source>
</reference>
<dbReference type="Proteomes" id="UP000509335">
    <property type="component" value="Chromosome"/>
</dbReference>
<accession>A0A7H8XIF8</accession>
<gene>
    <name evidence="2" type="ORF">HXZ27_08205</name>
</gene>
<dbReference type="KEGG" id="mcab:HXZ27_08205"/>
<protein>
    <submittedName>
        <fullName evidence="2">Uncharacterized protein</fullName>
    </submittedName>
</protein>